<dbReference type="InterPro" id="IPR039422">
    <property type="entry name" value="MarR/SlyA-like"/>
</dbReference>
<dbReference type="InterPro" id="IPR036390">
    <property type="entry name" value="WH_DNA-bd_sf"/>
</dbReference>
<keyword evidence="3" id="KW-0238">DNA-binding</keyword>
<evidence type="ECO:0000313" key="6">
    <source>
        <dbReference type="EMBL" id="MBP0615984.1"/>
    </source>
</evidence>
<name>A0ABS4BGV7_9HYPH</name>
<comment type="subcellular location">
    <subcellularLocation>
        <location evidence="1">Cytoplasm</location>
    </subcellularLocation>
</comment>
<sequence>MAYEKTLRLDEQICFALYAATNAVTRAYRPLLAEIQLTYPQYLVMMVLWQDRRSTSRSIAERLQLSANAVSPLLDRLEDAGFIRRLRDRRDRRVVHIALTEQGSALEAAASKAQHAVLCRTGLDPDAHHRLRDDLAALAVHMTAEPEVID</sequence>
<gene>
    <name evidence="6" type="ORF">J6595_10355</name>
</gene>
<dbReference type="InterPro" id="IPR036388">
    <property type="entry name" value="WH-like_DNA-bd_sf"/>
</dbReference>
<dbReference type="PROSITE" id="PS50995">
    <property type="entry name" value="HTH_MARR_2"/>
    <property type="match status" value="1"/>
</dbReference>
<dbReference type="SMART" id="SM00347">
    <property type="entry name" value="HTH_MARR"/>
    <property type="match status" value="1"/>
</dbReference>
<dbReference type="SUPFAM" id="SSF46785">
    <property type="entry name" value="Winged helix' DNA-binding domain"/>
    <property type="match status" value="1"/>
</dbReference>
<keyword evidence="7" id="KW-1185">Reference proteome</keyword>
<keyword evidence="4" id="KW-0804">Transcription</keyword>
<dbReference type="InterPro" id="IPR023187">
    <property type="entry name" value="Tscrpt_reg_MarR-type_CS"/>
</dbReference>
<dbReference type="PROSITE" id="PS01117">
    <property type="entry name" value="HTH_MARR_1"/>
    <property type="match status" value="1"/>
</dbReference>
<dbReference type="Gene3D" id="1.10.10.10">
    <property type="entry name" value="Winged helix-like DNA-binding domain superfamily/Winged helix DNA-binding domain"/>
    <property type="match status" value="1"/>
</dbReference>
<evidence type="ECO:0000313" key="7">
    <source>
        <dbReference type="Proteomes" id="UP000678276"/>
    </source>
</evidence>
<proteinExistence type="predicted"/>
<evidence type="ECO:0000256" key="3">
    <source>
        <dbReference type="ARBA" id="ARBA00023125"/>
    </source>
</evidence>
<dbReference type="Proteomes" id="UP000678276">
    <property type="component" value="Unassembled WGS sequence"/>
</dbReference>
<feature type="domain" description="HTH marR-type" evidence="5">
    <location>
        <begin position="10"/>
        <end position="150"/>
    </location>
</feature>
<evidence type="ECO:0000259" key="5">
    <source>
        <dbReference type="PROSITE" id="PS50995"/>
    </source>
</evidence>
<dbReference type="PANTHER" id="PTHR33164:SF5">
    <property type="entry name" value="ORGANIC HYDROPEROXIDE RESISTANCE TRANSCRIPTIONAL REGULATOR"/>
    <property type="match status" value="1"/>
</dbReference>
<accession>A0ABS4BGV7</accession>
<dbReference type="PRINTS" id="PR00598">
    <property type="entry name" value="HTHMARR"/>
</dbReference>
<evidence type="ECO:0000256" key="4">
    <source>
        <dbReference type="ARBA" id="ARBA00023163"/>
    </source>
</evidence>
<dbReference type="EMBL" id="JAGJCF010000005">
    <property type="protein sequence ID" value="MBP0615984.1"/>
    <property type="molecule type" value="Genomic_DNA"/>
</dbReference>
<dbReference type="Pfam" id="PF01047">
    <property type="entry name" value="MarR"/>
    <property type="match status" value="1"/>
</dbReference>
<protein>
    <submittedName>
        <fullName evidence="6">MarR family transcriptional regulator</fullName>
    </submittedName>
</protein>
<evidence type="ECO:0000256" key="1">
    <source>
        <dbReference type="ARBA" id="ARBA00004496"/>
    </source>
</evidence>
<dbReference type="InterPro" id="IPR000835">
    <property type="entry name" value="HTH_MarR-typ"/>
</dbReference>
<dbReference type="RefSeq" id="WP_209594389.1">
    <property type="nucleotide sequence ID" value="NZ_JAGJCF010000005.1"/>
</dbReference>
<dbReference type="PANTHER" id="PTHR33164">
    <property type="entry name" value="TRANSCRIPTIONAL REGULATOR, MARR FAMILY"/>
    <property type="match status" value="1"/>
</dbReference>
<organism evidence="6 7">
    <name type="scientific">Jiella mangrovi</name>
    <dbReference type="NCBI Taxonomy" id="2821407"/>
    <lineage>
        <taxon>Bacteria</taxon>
        <taxon>Pseudomonadati</taxon>
        <taxon>Pseudomonadota</taxon>
        <taxon>Alphaproteobacteria</taxon>
        <taxon>Hyphomicrobiales</taxon>
        <taxon>Aurantimonadaceae</taxon>
        <taxon>Jiella</taxon>
    </lineage>
</organism>
<reference evidence="6 7" key="1">
    <citation type="submission" date="2021-04" db="EMBL/GenBank/DDBJ databases">
        <title>Whole genome sequence of Jiella sp. KSK16Y-1.</title>
        <authorList>
            <person name="Tuo L."/>
        </authorList>
    </citation>
    <scope>NUCLEOTIDE SEQUENCE [LARGE SCALE GENOMIC DNA]</scope>
    <source>
        <strain evidence="6 7">KSK16Y-1</strain>
    </source>
</reference>
<evidence type="ECO:0000256" key="2">
    <source>
        <dbReference type="ARBA" id="ARBA00023015"/>
    </source>
</evidence>
<keyword evidence="2" id="KW-0805">Transcription regulation</keyword>
<comment type="caution">
    <text evidence="6">The sequence shown here is derived from an EMBL/GenBank/DDBJ whole genome shotgun (WGS) entry which is preliminary data.</text>
</comment>